<feature type="region of interest" description="Disordered" evidence="3">
    <location>
        <begin position="496"/>
        <end position="534"/>
    </location>
</feature>
<dbReference type="PANTHER" id="PTHR11937">
    <property type="entry name" value="ACTIN"/>
    <property type="match status" value="1"/>
</dbReference>
<reference evidence="4 5" key="1">
    <citation type="submission" date="2024-01" db="EMBL/GenBank/DDBJ databases">
        <authorList>
            <consortium name="Genoscope - CEA"/>
            <person name="William W."/>
        </authorList>
    </citation>
    <scope>NUCLEOTIDE SEQUENCE [LARGE SCALE GENOMIC DNA]</scope>
    <source>
        <strain evidence="4 5">29B2s-10</strain>
    </source>
</reference>
<keyword evidence="5" id="KW-1185">Reference proteome</keyword>
<evidence type="ECO:0000313" key="4">
    <source>
        <dbReference type="EMBL" id="CAK7920757.1"/>
    </source>
</evidence>
<evidence type="ECO:0000256" key="3">
    <source>
        <dbReference type="SAM" id="MobiDB-lite"/>
    </source>
</evidence>
<dbReference type="Gene3D" id="3.30.420.40">
    <property type="match status" value="2"/>
</dbReference>
<feature type="coiled-coil region" evidence="2">
    <location>
        <begin position="413"/>
        <end position="451"/>
    </location>
</feature>
<dbReference type="InterPro" id="IPR043129">
    <property type="entry name" value="ATPase_NBD"/>
</dbReference>
<sequence>MPSIDPPAPQRIYPLKETISPENPEPFNDNYQENVPIALDLGSSSFKVGLTNNTSPNNVFPALLSRYRDRKAQKTLTIIGNDVHRDPAFKSSIKSPFDGPLITNWDYIEDMLDYSFEHLSVTSDNGKLNNPVIMTEPPACPLSQRKNMYELLFETYSAPKVTFGIDSLFSLYANTDNSKVTNSLVIGTGHESTHVIPVLDGKGILSQTKRLDWGGSQSSQFASKLLAMKYPYFPSKITPVHTSHIIKEHCYVSQDYQEELKTYLDMPNLERNDIVLQAPVEIHVPNEKKKSEEELARQAEKRREQGKRLQLQAQQKRLEKLVQKEKEWEYYSNLKLEFESLNKTQIHQRVLSEDFESIEAFNKYLASLDKALKRARNEDVGGEGNEEGNEQSWPLVDIPDDQLDEDQIKEKRKQRLLKANFDARERAKEAKREEEALVAKFEKEQEEWRARDLEDWCAVKRMELEDLVSKMKERSKLMDAFKDRKSVAAQQRMKNIATLANDESGSTSAASRKRRRNANSTIDNDPNDTFGANDDDWSVYRDITNVSLEEEQEEDTAAVLKLEEQLLKYDPKFNHEDTFSASQKFDWKNSTLHKFVHGPRENLTLKLQAEGVEPEELESNPEIIKRNHQIHLNVERIRVPEVLFQPNIAGIDQAGITSLSEDLLYRRLDGNFNAGGQAHSLIQDVFVTGGLVQWPNFIERLQKDFTSFLPVGAPLKVRSAKDPVSDAWRGMSKWASSEECTNSYVTRAEYDEMGPEYIKEHGLGNVCLM</sequence>
<dbReference type="InterPro" id="IPR004000">
    <property type="entry name" value="Actin"/>
</dbReference>
<organism evidence="4 5">
    <name type="scientific">[Candida] anglica</name>
    <dbReference type="NCBI Taxonomy" id="148631"/>
    <lineage>
        <taxon>Eukaryota</taxon>
        <taxon>Fungi</taxon>
        <taxon>Dikarya</taxon>
        <taxon>Ascomycota</taxon>
        <taxon>Saccharomycotina</taxon>
        <taxon>Pichiomycetes</taxon>
        <taxon>Debaryomycetaceae</taxon>
        <taxon>Kurtzmaniella</taxon>
    </lineage>
</organism>
<dbReference type="Proteomes" id="UP001497600">
    <property type="component" value="Chromosome H"/>
</dbReference>
<feature type="region of interest" description="Disordered" evidence="3">
    <location>
        <begin position="1"/>
        <end position="26"/>
    </location>
</feature>
<dbReference type="SMART" id="SM00268">
    <property type="entry name" value="ACTIN"/>
    <property type="match status" value="1"/>
</dbReference>
<feature type="compositionally biased region" description="Acidic residues" evidence="3">
    <location>
        <begin position="380"/>
        <end position="389"/>
    </location>
</feature>
<dbReference type="Pfam" id="PF00022">
    <property type="entry name" value="Actin"/>
    <property type="match status" value="2"/>
</dbReference>
<comment type="similarity">
    <text evidence="1">Belongs to the actin family.</text>
</comment>
<feature type="compositionally biased region" description="Basic and acidic residues" evidence="3">
    <location>
        <begin position="287"/>
        <end position="307"/>
    </location>
</feature>
<evidence type="ECO:0000256" key="2">
    <source>
        <dbReference type="SAM" id="Coils"/>
    </source>
</evidence>
<proteinExistence type="inferred from homology"/>
<dbReference type="CDD" id="cd10211">
    <property type="entry name" value="ASKHA_NBD_Arp5"/>
    <property type="match status" value="1"/>
</dbReference>
<gene>
    <name evidence="4" type="primary">ARP5</name>
    <name evidence="4" type="ORF">CAAN4_H06216</name>
</gene>
<dbReference type="EMBL" id="OZ004260">
    <property type="protein sequence ID" value="CAK7920757.1"/>
    <property type="molecule type" value="Genomic_DNA"/>
</dbReference>
<evidence type="ECO:0000256" key="1">
    <source>
        <dbReference type="RuleBase" id="RU000487"/>
    </source>
</evidence>
<feature type="region of interest" description="Disordered" evidence="3">
    <location>
        <begin position="377"/>
        <end position="398"/>
    </location>
</feature>
<protein>
    <submittedName>
        <fullName evidence="4">Actin-related protein 5</fullName>
    </submittedName>
</protein>
<accession>A0ABP0EJQ7</accession>
<keyword evidence="2" id="KW-0175">Coiled coil</keyword>
<feature type="region of interest" description="Disordered" evidence="3">
    <location>
        <begin position="287"/>
        <end position="309"/>
    </location>
</feature>
<name>A0ABP0EJQ7_9ASCO</name>
<evidence type="ECO:0000313" key="5">
    <source>
        <dbReference type="Proteomes" id="UP001497600"/>
    </source>
</evidence>
<dbReference type="SUPFAM" id="SSF53067">
    <property type="entry name" value="Actin-like ATPase domain"/>
    <property type="match status" value="2"/>
</dbReference>